<dbReference type="PROSITE" id="PS00110">
    <property type="entry name" value="PYRUVATE_KINASE"/>
    <property type="match status" value="1"/>
</dbReference>
<feature type="compositionally biased region" description="Gly residues" evidence="17">
    <location>
        <begin position="627"/>
        <end position="639"/>
    </location>
</feature>
<dbReference type="Gene3D" id="3.40.1380.20">
    <property type="entry name" value="Pyruvate kinase, C-terminal domain"/>
    <property type="match status" value="1"/>
</dbReference>
<evidence type="ECO:0000256" key="5">
    <source>
        <dbReference type="ARBA" id="ARBA00022679"/>
    </source>
</evidence>
<feature type="domain" description="CW-type" evidence="18">
    <location>
        <begin position="83"/>
        <end position="138"/>
    </location>
</feature>
<dbReference type="PROSITE" id="PS51050">
    <property type="entry name" value="ZF_CW"/>
    <property type="match status" value="1"/>
</dbReference>
<dbReference type="Gene3D" id="3.20.20.60">
    <property type="entry name" value="Phosphoenolpyruvate-binding domains"/>
    <property type="match status" value="1"/>
</dbReference>
<dbReference type="InterPro" id="IPR015813">
    <property type="entry name" value="Pyrv/PenolPyrv_kinase-like_dom"/>
</dbReference>
<keyword evidence="12 16" id="KW-0460">Magnesium</keyword>
<dbReference type="InterPro" id="IPR015795">
    <property type="entry name" value="Pyrv_Knase_C"/>
</dbReference>
<evidence type="ECO:0000256" key="13">
    <source>
        <dbReference type="ARBA" id="ARBA00023152"/>
    </source>
</evidence>
<proteinExistence type="inferred from homology"/>
<organism evidence="19 20">
    <name type="scientific">Gonium pectorale</name>
    <name type="common">Green alga</name>
    <dbReference type="NCBI Taxonomy" id="33097"/>
    <lineage>
        <taxon>Eukaryota</taxon>
        <taxon>Viridiplantae</taxon>
        <taxon>Chlorophyta</taxon>
        <taxon>core chlorophytes</taxon>
        <taxon>Chlorophyceae</taxon>
        <taxon>CS clade</taxon>
        <taxon>Chlamydomonadales</taxon>
        <taxon>Volvocaceae</taxon>
        <taxon>Gonium</taxon>
    </lineage>
</organism>
<feature type="compositionally biased region" description="Low complexity" evidence="17">
    <location>
        <begin position="1"/>
        <end position="14"/>
    </location>
</feature>
<reference evidence="20" key="1">
    <citation type="journal article" date="2016" name="Nat. Commun.">
        <title>The Gonium pectorale genome demonstrates co-option of cell cycle regulation during the evolution of multicellularity.</title>
        <authorList>
            <person name="Hanschen E.R."/>
            <person name="Marriage T.N."/>
            <person name="Ferris P.J."/>
            <person name="Hamaji T."/>
            <person name="Toyoda A."/>
            <person name="Fujiyama A."/>
            <person name="Neme R."/>
            <person name="Noguchi H."/>
            <person name="Minakuchi Y."/>
            <person name="Suzuki M."/>
            <person name="Kawai-Toyooka H."/>
            <person name="Smith D.R."/>
            <person name="Sparks H."/>
            <person name="Anderson J."/>
            <person name="Bakaric R."/>
            <person name="Luria V."/>
            <person name="Karger A."/>
            <person name="Kirschner M.W."/>
            <person name="Durand P.M."/>
            <person name="Michod R.E."/>
            <person name="Nozaki H."/>
            <person name="Olson B.J."/>
        </authorList>
    </citation>
    <scope>NUCLEOTIDE SEQUENCE [LARGE SCALE GENOMIC DNA]</scope>
    <source>
        <strain evidence="20">NIES-2863</strain>
    </source>
</reference>
<dbReference type="InterPro" id="IPR015793">
    <property type="entry name" value="Pyrv_Knase_brl"/>
</dbReference>
<dbReference type="EMBL" id="LSYV01000002">
    <property type="protein sequence ID" value="KXZ56864.1"/>
    <property type="molecule type" value="Genomic_DNA"/>
</dbReference>
<evidence type="ECO:0000313" key="19">
    <source>
        <dbReference type="EMBL" id="KXZ56864.1"/>
    </source>
</evidence>
<feature type="region of interest" description="Disordered" evidence="17">
    <location>
        <begin position="621"/>
        <end position="717"/>
    </location>
</feature>
<keyword evidence="11" id="KW-0067">ATP-binding</keyword>
<sequence>MQQLQQQAQQGLGAVKAEPGAPAGIKKEGAQPVVAIQPQQLQALLALQLQQRAAAAAVAQGQGATQQVKQEVKHEAKADAGDDQETDQWVQCSKCQVWRQVPDEFWPEFENADEDEDWYCKVVATLGPACADVDTLSALLEAGMTVARVDLTWGPLEYHKRSLTNLNAAMKRVRRMCAVMVDTLGREMLIKRRFTLGPDGWPQHESPIKVSAGTSITITIRDDVEATPTLLPITYAKFPSLVQPGDIVYIGRYLACGAPEQASLYLKVHQVHAESGDVVCVALNDAELHGLLTVFNLERSASELISLQSDLPVLTEYDKQALRELAAEGYEIDFVAISYCRSGADVREVRTFAEGVEGLRSAALVAKVETRQALFNFRGILEAADGITVSRGLLGLDCVPEKVALIQKSLISACNLVGKPVIITRVLDSMTDSPRPTRAEATDVANAVLDGADALFLGAETLRGKYPVATVRTLVSIARQAERVFDFRHHFEWLMQAAMDAQEVRDALSSGYGGPAWGGGGLDDDDAATDIFMLTGGMGGMGMTGGPMGHHFGSVGAGLAGFGAGGGHAGAGYGDVGGMTPLASMGPPGGVGGVGGATGLSPASSNLEELVAADGGVIDGPAAATTPGGGATGGAGGPAGHHVSFAGLPPRPPGRTRSNASMPDIGGGGGGTTGGGTIGGGSLSAAGGSPLQGPPGSSGVGSTIAPSAQSGGSRSQSYADINTAVAAMARFGTGPRDGHAQPGHHNGGGGGGHGHSQGPGHGHHGPASGRASPSVRSTTGTLYGGGPSGPYMGKLESIASSAVRAAEKVKASLIVVYTHTSRVASLVAKYRPPMPILTLVVPRLTSDGLKWTLQGRGHARQCLIMRGLLPMLSAPGPSGDEVLEEAIAMSSRLGLVGPGHHMVVVERVHDAFCLKIVAVDELGLGIQRDGPLDPARAVVRALVPATPVVGRTLSMMNDNRLPSAAALVAAAARNSVGNGVGGINNALGVFGGGGGGSDRDVNFGGGGGGFTSYANPVAMGPMMGVINSLLAASPSIIGTGAPLTADSAALAGSGGLAVGGGPRRMTSSELINTVPRSPVSSSPFGGAGLVANTTGGGGASGTANNARMGLLNALMGAASPPKSGGGDAGAGGAVAPGLIHSVAGGGSPAGISLPAMPVLNALGGGLAARDSPLASVIAAAAAGDGGVIPSRGSPLEVVAEEPEGMSPFHSASGDGNGGNAEGAGGAGLGGPAADSGAWATGVVRRLAA</sequence>
<keyword evidence="6" id="KW-0479">Metal-binding</keyword>
<dbReference type="UniPathway" id="UPA00109">
    <property type="reaction ID" value="UER00188"/>
</dbReference>
<feature type="compositionally biased region" description="Polar residues" evidence="17">
    <location>
        <begin position="704"/>
        <end position="717"/>
    </location>
</feature>
<feature type="compositionally biased region" description="Gly residues" evidence="17">
    <location>
        <begin position="665"/>
        <end position="682"/>
    </location>
</feature>
<evidence type="ECO:0000313" key="20">
    <source>
        <dbReference type="Proteomes" id="UP000075714"/>
    </source>
</evidence>
<dbReference type="GO" id="GO:0016301">
    <property type="term" value="F:kinase activity"/>
    <property type="evidence" value="ECO:0007669"/>
    <property type="project" value="UniProtKB-KW"/>
</dbReference>
<keyword evidence="9 16" id="KW-0418">Kinase</keyword>
<comment type="caution">
    <text evidence="19">The sequence shown here is derived from an EMBL/GenBank/DDBJ whole genome shotgun (WGS) entry which is preliminary data.</text>
</comment>
<dbReference type="InterPro" id="IPR018209">
    <property type="entry name" value="Pyrv_Knase_AS"/>
</dbReference>
<dbReference type="Gene3D" id="3.30.40.100">
    <property type="match status" value="1"/>
</dbReference>
<evidence type="ECO:0000256" key="2">
    <source>
        <dbReference type="ARBA" id="ARBA00004997"/>
    </source>
</evidence>
<feature type="region of interest" description="Disordered" evidence="17">
    <location>
        <begin position="732"/>
        <end position="787"/>
    </location>
</feature>
<keyword evidence="13 16" id="KW-0324">Glycolysis</keyword>
<dbReference type="SUPFAM" id="SSF50800">
    <property type="entry name" value="PK beta-barrel domain-like"/>
    <property type="match status" value="1"/>
</dbReference>
<dbReference type="GO" id="GO:0008270">
    <property type="term" value="F:zinc ion binding"/>
    <property type="evidence" value="ECO:0007669"/>
    <property type="project" value="UniProtKB-KW"/>
</dbReference>
<evidence type="ECO:0000256" key="9">
    <source>
        <dbReference type="ARBA" id="ARBA00022777"/>
    </source>
</evidence>
<dbReference type="PANTHER" id="PTHR11817">
    <property type="entry name" value="PYRUVATE KINASE"/>
    <property type="match status" value="1"/>
</dbReference>
<dbReference type="SUPFAM" id="SSF51621">
    <property type="entry name" value="Phosphoenolpyruvate/pyruvate domain"/>
    <property type="match status" value="1"/>
</dbReference>
<dbReference type="InterPro" id="IPR040442">
    <property type="entry name" value="Pyrv_kinase-like_dom_sf"/>
</dbReference>
<keyword evidence="20" id="KW-1185">Reference proteome</keyword>
<name>A0A150H478_GONPE</name>
<dbReference type="Pfam" id="PF00224">
    <property type="entry name" value="PK"/>
    <property type="match status" value="1"/>
</dbReference>
<comment type="catalytic activity">
    <reaction evidence="15 16">
        <text>pyruvate + ATP = phosphoenolpyruvate + ADP + H(+)</text>
        <dbReference type="Rhea" id="RHEA:18157"/>
        <dbReference type="ChEBI" id="CHEBI:15361"/>
        <dbReference type="ChEBI" id="CHEBI:15378"/>
        <dbReference type="ChEBI" id="CHEBI:30616"/>
        <dbReference type="ChEBI" id="CHEBI:58702"/>
        <dbReference type="ChEBI" id="CHEBI:456216"/>
        <dbReference type="EC" id="2.7.1.40"/>
    </reaction>
</comment>
<dbReference type="GO" id="GO:0004743">
    <property type="term" value="F:pyruvate kinase activity"/>
    <property type="evidence" value="ECO:0007669"/>
    <property type="project" value="UniProtKB-EC"/>
</dbReference>
<dbReference type="OrthoDB" id="108365at2759"/>
<dbReference type="Proteomes" id="UP000075714">
    <property type="component" value="Unassembled WGS sequence"/>
</dbReference>
<feature type="region of interest" description="Disordered" evidence="17">
    <location>
        <begin position="1"/>
        <end position="25"/>
    </location>
</feature>
<keyword evidence="10" id="KW-0862">Zinc</keyword>
<evidence type="ECO:0000256" key="14">
    <source>
        <dbReference type="ARBA" id="ARBA00023317"/>
    </source>
</evidence>
<feature type="region of interest" description="Disordered" evidence="17">
    <location>
        <begin position="1202"/>
        <end position="1235"/>
    </location>
</feature>
<gene>
    <name evidence="19" type="ORF">GPECTOR_1g78</name>
</gene>
<evidence type="ECO:0000256" key="8">
    <source>
        <dbReference type="ARBA" id="ARBA00022771"/>
    </source>
</evidence>
<evidence type="ECO:0000256" key="12">
    <source>
        <dbReference type="ARBA" id="ARBA00022842"/>
    </source>
</evidence>
<dbReference type="AlphaFoldDB" id="A0A150H478"/>
<evidence type="ECO:0000256" key="4">
    <source>
        <dbReference type="ARBA" id="ARBA00012142"/>
    </source>
</evidence>
<evidence type="ECO:0000256" key="17">
    <source>
        <dbReference type="SAM" id="MobiDB-lite"/>
    </source>
</evidence>
<dbReference type="GO" id="GO:0000287">
    <property type="term" value="F:magnesium ion binding"/>
    <property type="evidence" value="ECO:0007669"/>
    <property type="project" value="InterPro"/>
</dbReference>
<keyword evidence="14" id="KW-0670">Pyruvate</keyword>
<comment type="pathway">
    <text evidence="2 16">Carbohydrate degradation; glycolysis; pyruvate from D-glyceraldehyde 3-phosphate: step 5/5.</text>
</comment>
<keyword evidence="8" id="KW-0863">Zinc-finger</keyword>
<evidence type="ECO:0000256" key="7">
    <source>
        <dbReference type="ARBA" id="ARBA00022741"/>
    </source>
</evidence>
<dbReference type="Gene3D" id="2.40.33.10">
    <property type="entry name" value="PK beta-barrel domain-like"/>
    <property type="match status" value="1"/>
</dbReference>
<evidence type="ECO:0000256" key="6">
    <source>
        <dbReference type="ARBA" id="ARBA00022723"/>
    </source>
</evidence>
<dbReference type="SUPFAM" id="SSF52935">
    <property type="entry name" value="PK C-terminal domain-like"/>
    <property type="match status" value="1"/>
</dbReference>
<dbReference type="InterPro" id="IPR015806">
    <property type="entry name" value="Pyrv_Knase_insert_dom_sf"/>
</dbReference>
<evidence type="ECO:0000256" key="16">
    <source>
        <dbReference type="RuleBase" id="RU000504"/>
    </source>
</evidence>
<dbReference type="GO" id="GO:0005524">
    <property type="term" value="F:ATP binding"/>
    <property type="evidence" value="ECO:0007669"/>
    <property type="project" value="UniProtKB-KW"/>
</dbReference>
<comment type="similarity">
    <text evidence="3 16">Belongs to the pyruvate kinase family.</text>
</comment>
<dbReference type="EC" id="2.7.1.40" evidence="4 16"/>
<dbReference type="Pfam" id="PF02887">
    <property type="entry name" value="PK_C"/>
    <property type="match status" value="1"/>
</dbReference>
<evidence type="ECO:0000256" key="15">
    <source>
        <dbReference type="ARBA" id="ARBA00048152"/>
    </source>
</evidence>
<accession>A0A150H478</accession>
<evidence type="ECO:0000256" key="1">
    <source>
        <dbReference type="ARBA" id="ARBA00001958"/>
    </source>
</evidence>
<dbReference type="InterPro" id="IPR036918">
    <property type="entry name" value="Pyrv_Knase_C_sf"/>
</dbReference>
<comment type="cofactor">
    <cofactor evidence="1">
        <name>K(+)</name>
        <dbReference type="ChEBI" id="CHEBI:29103"/>
    </cofactor>
</comment>
<evidence type="ECO:0000256" key="11">
    <source>
        <dbReference type="ARBA" id="ARBA00022840"/>
    </source>
</evidence>
<keyword evidence="7" id="KW-0547">Nucleotide-binding</keyword>
<dbReference type="InterPro" id="IPR011124">
    <property type="entry name" value="Znf_CW"/>
</dbReference>
<dbReference type="STRING" id="33097.A0A150H478"/>
<evidence type="ECO:0000259" key="18">
    <source>
        <dbReference type="PROSITE" id="PS51050"/>
    </source>
</evidence>
<dbReference type="InterPro" id="IPR011037">
    <property type="entry name" value="Pyrv_Knase-like_insert_dom_sf"/>
</dbReference>
<evidence type="ECO:0000256" key="10">
    <source>
        <dbReference type="ARBA" id="ARBA00022833"/>
    </source>
</evidence>
<dbReference type="GO" id="GO:0030955">
    <property type="term" value="F:potassium ion binding"/>
    <property type="evidence" value="ECO:0007669"/>
    <property type="project" value="InterPro"/>
</dbReference>
<evidence type="ECO:0000256" key="3">
    <source>
        <dbReference type="ARBA" id="ARBA00008663"/>
    </source>
</evidence>
<feature type="compositionally biased region" description="Gly residues" evidence="17">
    <location>
        <begin position="1214"/>
        <end position="1230"/>
    </location>
</feature>
<feature type="compositionally biased region" description="Gly residues" evidence="17">
    <location>
        <begin position="745"/>
        <end position="760"/>
    </location>
</feature>
<feature type="compositionally biased region" description="Low complexity" evidence="17">
    <location>
        <begin position="683"/>
        <end position="702"/>
    </location>
</feature>
<dbReference type="PRINTS" id="PR01050">
    <property type="entry name" value="PYRUVTKNASE"/>
</dbReference>
<dbReference type="InterPro" id="IPR001697">
    <property type="entry name" value="Pyr_Knase"/>
</dbReference>
<protein>
    <recommendedName>
        <fullName evidence="4 16">Pyruvate kinase</fullName>
        <ecNumber evidence="4 16">2.7.1.40</ecNumber>
    </recommendedName>
</protein>
<keyword evidence="5 16" id="KW-0808">Transferase</keyword>